<gene>
    <name evidence="2" type="ORF">ACD_71C00018G0002</name>
</gene>
<proteinExistence type="predicted"/>
<name>K1ZK09_9BACT</name>
<dbReference type="EMBL" id="AMFJ01028749">
    <property type="protein sequence ID" value="EKD44753.1"/>
    <property type="molecule type" value="Genomic_DNA"/>
</dbReference>
<reference evidence="2" key="1">
    <citation type="journal article" date="2012" name="Science">
        <title>Fermentation, hydrogen, and sulfur metabolism in multiple uncultivated bacterial phyla.</title>
        <authorList>
            <person name="Wrighton K.C."/>
            <person name="Thomas B.C."/>
            <person name="Sharon I."/>
            <person name="Miller C.S."/>
            <person name="Castelle C.J."/>
            <person name="VerBerkmoes N.C."/>
            <person name="Wilkins M.J."/>
            <person name="Hettich R.L."/>
            <person name="Lipton M.S."/>
            <person name="Williams K.H."/>
            <person name="Long P.E."/>
            <person name="Banfield J.F."/>
        </authorList>
    </citation>
    <scope>NUCLEOTIDE SEQUENCE [LARGE SCALE GENOMIC DNA]</scope>
</reference>
<evidence type="ECO:0000313" key="2">
    <source>
        <dbReference type="EMBL" id="EKD44753.1"/>
    </source>
</evidence>
<organism evidence="2">
    <name type="scientific">uncultured bacterium</name>
    <name type="common">gcode 4</name>
    <dbReference type="NCBI Taxonomy" id="1234023"/>
    <lineage>
        <taxon>Bacteria</taxon>
        <taxon>environmental samples</taxon>
    </lineage>
</organism>
<feature type="signal peptide" evidence="1">
    <location>
        <begin position="1"/>
        <end position="25"/>
    </location>
</feature>
<comment type="caution">
    <text evidence="2">The sequence shown here is derived from an EMBL/GenBank/DDBJ whole genome shotgun (WGS) entry which is preliminary data.</text>
</comment>
<accession>K1ZK09</accession>
<evidence type="ECO:0000256" key="1">
    <source>
        <dbReference type="SAM" id="SignalP"/>
    </source>
</evidence>
<feature type="chain" id="PRO_5017231972" evidence="1">
    <location>
        <begin position="26"/>
        <end position="82"/>
    </location>
</feature>
<keyword evidence="1" id="KW-0732">Signal</keyword>
<dbReference type="AlphaFoldDB" id="K1ZK09"/>
<sequence>MSPLKKITTSLILIAMLFSVSPAMALTFTEVVNLLQAPDINLPTGVTNPKGNIWFILSNLFWGTGDGVKNGKIKPEYLDYSG</sequence>
<feature type="non-terminal residue" evidence="2">
    <location>
        <position position="82"/>
    </location>
</feature>
<protein>
    <submittedName>
        <fullName evidence="2">Uncharacterized protein</fullName>
    </submittedName>
</protein>